<dbReference type="EMBL" id="KI395483">
    <property type="protein sequence ID" value="ERM98125.1"/>
    <property type="molecule type" value="Genomic_DNA"/>
</dbReference>
<dbReference type="Proteomes" id="UP000017836">
    <property type="component" value="Unassembled WGS sequence"/>
</dbReference>
<keyword evidence="2" id="KW-1185">Reference proteome</keyword>
<proteinExistence type="predicted"/>
<name>W1NT43_AMBTC</name>
<gene>
    <name evidence="1" type="ORF">AMTR_s00095p00050650</name>
</gene>
<accession>W1NT43</accession>
<sequence length="149" mass="16909">MSSLPMSNFVHIVYAVISLPTMSPSPLTNIDGILRYAMYCSKLLVHTVRLIKLDNGASIPNRDVHNDPHILMTSSSHMSDRMRQQFGAKQGIPRNLVYVGKKTSIHGGQRDWRVDNADKIGYWETRHNRIMSDIEVDENNGLPSEEYKA</sequence>
<dbReference type="HOGENOM" id="CLU_1752198_0_0_1"/>
<reference evidence="2" key="1">
    <citation type="journal article" date="2013" name="Science">
        <title>The Amborella genome and the evolution of flowering plants.</title>
        <authorList>
            <consortium name="Amborella Genome Project"/>
        </authorList>
    </citation>
    <scope>NUCLEOTIDE SEQUENCE [LARGE SCALE GENOMIC DNA]</scope>
</reference>
<dbReference type="AlphaFoldDB" id="W1NT43"/>
<evidence type="ECO:0000313" key="2">
    <source>
        <dbReference type="Proteomes" id="UP000017836"/>
    </source>
</evidence>
<organism evidence="1 2">
    <name type="scientific">Amborella trichopoda</name>
    <dbReference type="NCBI Taxonomy" id="13333"/>
    <lineage>
        <taxon>Eukaryota</taxon>
        <taxon>Viridiplantae</taxon>
        <taxon>Streptophyta</taxon>
        <taxon>Embryophyta</taxon>
        <taxon>Tracheophyta</taxon>
        <taxon>Spermatophyta</taxon>
        <taxon>Magnoliopsida</taxon>
        <taxon>Amborellales</taxon>
        <taxon>Amborellaceae</taxon>
        <taxon>Amborella</taxon>
    </lineage>
</organism>
<protein>
    <submittedName>
        <fullName evidence="1">Uncharacterized protein</fullName>
    </submittedName>
</protein>
<dbReference type="Gramene" id="ERM98125">
    <property type="protein sequence ID" value="ERM98125"/>
    <property type="gene ID" value="AMTR_s00095p00050650"/>
</dbReference>
<evidence type="ECO:0000313" key="1">
    <source>
        <dbReference type="EMBL" id="ERM98125.1"/>
    </source>
</evidence>